<proteinExistence type="predicted"/>
<organism evidence="1 2">
    <name type="scientific">Streptococcus macedonicus</name>
    <name type="common">Streptococcus gallolyticus macedonicus</name>
    <dbReference type="NCBI Taxonomy" id="59310"/>
    <lineage>
        <taxon>Bacteria</taxon>
        <taxon>Bacillati</taxon>
        <taxon>Bacillota</taxon>
        <taxon>Bacilli</taxon>
        <taxon>Lactobacillales</taxon>
        <taxon>Streptococcaceae</taxon>
        <taxon>Streptococcus</taxon>
    </lineage>
</organism>
<gene>
    <name evidence="1" type="ORF">CS010_10700</name>
</gene>
<evidence type="ECO:0000313" key="2">
    <source>
        <dbReference type="Proteomes" id="UP000222913"/>
    </source>
</evidence>
<evidence type="ECO:0000313" key="1">
    <source>
        <dbReference type="EMBL" id="PHV55429.1"/>
    </source>
</evidence>
<reference evidence="1 2" key="1">
    <citation type="submission" date="2017-10" db="EMBL/GenBank/DDBJ databases">
        <title>Whole-genome sequence of three Streptococcus macedonicus strains isolated from Italian cheeses of the Veneto region.</title>
        <authorList>
            <person name="Treu L."/>
            <person name="De Diego-Diaz B."/>
            <person name="Papadimitriou K."/>
            <person name="Tsakalidou E."/>
            <person name="Corich V."/>
            <person name="Giacomini A."/>
        </authorList>
    </citation>
    <scope>NUCLEOTIDE SEQUENCE [LARGE SCALE GENOMIC DNA]</scope>
    <source>
        <strain evidence="1 2">27MV</strain>
    </source>
</reference>
<dbReference type="InterPro" id="IPR009681">
    <property type="entry name" value="Phage_TAC_Siphoviridae"/>
</dbReference>
<dbReference type="Proteomes" id="UP000222913">
    <property type="component" value="Unassembled WGS sequence"/>
</dbReference>
<dbReference type="EMBL" id="PEBM01000069">
    <property type="protein sequence ID" value="PHV55429.1"/>
    <property type="molecule type" value="Genomic_DNA"/>
</dbReference>
<accession>A0A2G3NPH7</accession>
<dbReference type="RefSeq" id="WP_099390863.1">
    <property type="nucleotide sequence ID" value="NZ_PEBM01000069.1"/>
</dbReference>
<comment type="caution">
    <text evidence="1">The sequence shown here is derived from an EMBL/GenBank/DDBJ whole genome shotgun (WGS) entry which is preliminary data.</text>
</comment>
<sequence>MEIKTIKIPELSKKVYSVLTSNRNVMRMHEYQLAVLKLGDDINEEDTLSQAKASYEVLREMLSFIRAILNLDDEAYNKLLDLDYTRTQEIAEKLVGYMYGLTDEQLEETTVTEDPKEKA</sequence>
<dbReference type="Pfam" id="PF06896">
    <property type="entry name" value="Phage_TAC_3"/>
    <property type="match status" value="1"/>
</dbReference>
<protein>
    <submittedName>
        <fullName evidence="1">Phage tail protein</fullName>
    </submittedName>
</protein>
<name>A0A2G3NPH7_STRMC</name>
<dbReference type="AlphaFoldDB" id="A0A2G3NPH7"/>